<dbReference type="HOGENOM" id="CLU_2850514_0_0_1"/>
<reference evidence="2 3" key="1">
    <citation type="submission" date="2014-04" db="EMBL/GenBank/DDBJ databases">
        <authorList>
            <consortium name="DOE Joint Genome Institute"/>
            <person name="Kuo A."/>
            <person name="Tarkka M."/>
            <person name="Buscot F."/>
            <person name="Kohler A."/>
            <person name="Nagy L.G."/>
            <person name="Floudas D."/>
            <person name="Copeland A."/>
            <person name="Barry K.W."/>
            <person name="Cichocki N."/>
            <person name="Veneault-Fourrey C."/>
            <person name="LaButti K."/>
            <person name="Lindquist E.A."/>
            <person name="Lipzen A."/>
            <person name="Lundell T."/>
            <person name="Morin E."/>
            <person name="Murat C."/>
            <person name="Sun H."/>
            <person name="Tunlid A."/>
            <person name="Henrissat B."/>
            <person name="Grigoriev I.V."/>
            <person name="Hibbett D.S."/>
            <person name="Martin F."/>
            <person name="Nordberg H.P."/>
            <person name="Cantor M.N."/>
            <person name="Hua S.X."/>
        </authorList>
    </citation>
    <scope>NUCLEOTIDE SEQUENCE [LARGE SCALE GENOMIC DNA]</scope>
    <source>
        <strain evidence="2 3">F 1598</strain>
    </source>
</reference>
<accession>A0A0C3BJG0</accession>
<evidence type="ECO:0000313" key="3">
    <source>
        <dbReference type="Proteomes" id="UP000054166"/>
    </source>
</evidence>
<dbReference type="EMBL" id="KN833024">
    <property type="protein sequence ID" value="KIM77507.1"/>
    <property type="molecule type" value="Genomic_DNA"/>
</dbReference>
<reference evidence="3" key="2">
    <citation type="submission" date="2015-01" db="EMBL/GenBank/DDBJ databases">
        <title>Evolutionary Origins and Diversification of the Mycorrhizal Mutualists.</title>
        <authorList>
            <consortium name="DOE Joint Genome Institute"/>
            <consortium name="Mycorrhizal Genomics Consortium"/>
            <person name="Kohler A."/>
            <person name="Kuo A."/>
            <person name="Nagy L.G."/>
            <person name="Floudas D."/>
            <person name="Copeland A."/>
            <person name="Barry K.W."/>
            <person name="Cichocki N."/>
            <person name="Veneault-Fourrey C."/>
            <person name="LaButti K."/>
            <person name="Lindquist E.A."/>
            <person name="Lipzen A."/>
            <person name="Lundell T."/>
            <person name="Morin E."/>
            <person name="Murat C."/>
            <person name="Riley R."/>
            <person name="Ohm R."/>
            <person name="Sun H."/>
            <person name="Tunlid A."/>
            <person name="Henrissat B."/>
            <person name="Grigoriev I.V."/>
            <person name="Hibbett D.S."/>
            <person name="Martin F."/>
        </authorList>
    </citation>
    <scope>NUCLEOTIDE SEQUENCE [LARGE SCALE GENOMIC DNA]</scope>
    <source>
        <strain evidence="3">F 1598</strain>
    </source>
</reference>
<protein>
    <submittedName>
        <fullName evidence="2">Uncharacterized protein</fullName>
    </submittedName>
</protein>
<feature type="compositionally biased region" description="Basic and acidic residues" evidence="1">
    <location>
        <begin position="39"/>
        <end position="55"/>
    </location>
</feature>
<name>A0A0C3BJG0_PILCF</name>
<evidence type="ECO:0000256" key="1">
    <source>
        <dbReference type="SAM" id="MobiDB-lite"/>
    </source>
</evidence>
<evidence type="ECO:0000313" key="2">
    <source>
        <dbReference type="EMBL" id="KIM77507.1"/>
    </source>
</evidence>
<keyword evidence="3" id="KW-1185">Reference proteome</keyword>
<feature type="region of interest" description="Disordered" evidence="1">
    <location>
        <begin position="22"/>
        <end position="65"/>
    </location>
</feature>
<organism evidence="2 3">
    <name type="scientific">Piloderma croceum (strain F 1598)</name>
    <dbReference type="NCBI Taxonomy" id="765440"/>
    <lineage>
        <taxon>Eukaryota</taxon>
        <taxon>Fungi</taxon>
        <taxon>Dikarya</taxon>
        <taxon>Basidiomycota</taxon>
        <taxon>Agaricomycotina</taxon>
        <taxon>Agaricomycetes</taxon>
        <taxon>Agaricomycetidae</taxon>
        <taxon>Atheliales</taxon>
        <taxon>Atheliaceae</taxon>
        <taxon>Piloderma</taxon>
    </lineage>
</organism>
<dbReference type="InParanoid" id="A0A0C3BJG0"/>
<sequence length="65" mass="7150">MGHLLAPRKSAEEMSRMSYLISGTEEMPISSWRSQVTRGELRVGRNDTASSHRCEPGSSGSSDHD</sequence>
<gene>
    <name evidence="2" type="ORF">PILCRDRAFT_825280</name>
</gene>
<proteinExistence type="predicted"/>
<dbReference type="AlphaFoldDB" id="A0A0C3BJG0"/>
<dbReference type="Proteomes" id="UP000054166">
    <property type="component" value="Unassembled WGS sequence"/>
</dbReference>